<feature type="domain" description="Major facilitator superfamily (MFS) profile" evidence="8">
    <location>
        <begin position="1"/>
        <end position="439"/>
    </location>
</feature>
<name>A0AAN1XTK4_UNVUL</name>
<dbReference type="PANTHER" id="PTHR42718">
    <property type="entry name" value="MAJOR FACILITATOR SUPERFAMILY MULTIDRUG TRANSPORTER MFSC"/>
    <property type="match status" value="1"/>
</dbReference>
<gene>
    <name evidence="9" type="ORF">WPS_06960</name>
</gene>
<feature type="transmembrane region" description="Helical" evidence="7">
    <location>
        <begin position="369"/>
        <end position="395"/>
    </location>
</feature>
<dbReference type="InterPro" id="IPR020846">
    <property type="entry name" value="MFS_dom"/>
</dbReference>
<evidence type="ECO:0000256" key="7">
    <source>
        <dbReference type="SAM" id="Phobius"/>
    </source>
</evidence>
<dbReference type="KEGG" id="vab:WPS_06960"/>
<keyword evidence="6 7" id="KW-0472">Membrane</keyword>
<evidence type="ECO:0000313" key="9">
    <source>
        <dbReference type="EMBL" id="BDE05420.1"/>
    </source>
</evidence>
<evidence type="ECO:0000256" key="2">
    <source>
        <dbReference type="ARBA" id="ARBA00022448"/>
    </source>
</evidence>
<evidence type="ECO:0000256" key="5">
    <source>
        <dbReference type="ARBA" id="ARBA00022989"/>
    </source>
</evidence>
<dbReference type="GO" id="GO:0005886">
    <property type="term" value="C:plasma membrane"/>
    <property type="evidence" value="ECO:0007669"/>
    <property type="project" value="UniProtKB-SubCell"/>
</dbReference>
<feature type="transmembrane region" description="Helical" evidence="7">
    <location>
        <begin position="115"/>
        <end position="139"/>
    </location>
</feature>
<dbReference type="Gene3D" id="1.20.1250.20">
    <property type="entry name" value="MFS general substrate transporter like domains"/>
    <property type="match status" value="1"/>
</dbReference>
<feature type="transmembrane region" description="Helical" evidence="7">
    <location>
        <begin position="331"/>
        <end position="348"/>
    </location>
</feature>
<proteinExistence type="predicted"/>
<feature type="transmembrane region" description="Helical" evidence="7">
    <location>
        <begin position="199"/>
        <end position="220"/>
    </location>
</feature>
<keyword evidence="3" id="KW-1003">Cell membrane</keyword>
<dbReference type="InterPro" id="IPR036259">
    <property type="entry name" value="MFS_trans_sf"/>
</dbReference>
<dbReference type="PANTHER" id="PTHR42718:SF46">
    <property type="entry name" value="BLR6921 PROTEIN"/>
    <property type="match status" value="1"/>
</dbReference>
<feature type="transmembrane region" description="Helical" evidence="7">
    <location>
        <begin position="27"/>
        <end position="48"/>
    </location>
</feature>
<accession>A0AAN1XTK4</accession>
<feature type="transmembrane region" description="Helical" evidence="7">
    <location>
        <begin position="176"/>
        <end position="193"/>
    </location>
</feature>
<keyword evidence="2" id="KW-0813">Transport</keyword>
<evidence type="ECO:0000256" key="1">
    <source>
        <dbReference type="ARBA" id="ARBA00004651"/>
    </source>
</evidence>
<dbReference type="AlphaFoldDB" id="A0AAN1XTK4"/>
<reference evidence="9 10" key="1">
    <citation type="journal article" date="2022" name="ISME Commun">
        <title>Vulcanimicrobium alpinus gen. nov. sp. nov., the first cultivated representative of the candidate phylum 'Eremiobacterota', is a metabolically versatile aerobic anoxygenic phototroph.</title>
        <authorList>
            <person name="Yabe S."/>
            <person name="Muto K."/>
            <person name="Abe K."/>
            <person name="Yokota A."/>
            <person name="Staudigel H."/>
            <person name="Tebo B.M."/>
        </authorList>
    </citation>
    <scope>NUCLEOTIDE SEQUENCE [LARGE SCALE GENOMIC DNA]</scope>
    <source>
        <strain evidence="9 10">WC8-2</strain>
    </source>
</reference>
<dbReference type="CDD" id="cd17321">
    <property type="entry name" value="MFS_MMR_MDR_like"/>
    <property type="match status" value="1"/>
</dbReference>
<organism evidence="9 10">
    <name type="scientific">Vulcanimicrobium alpinum</name>
    <dbReference type="NCBI Taxonomy" id="3016050"/>
    <lineage>
        <taxon>Bacteria</taxon>
        <taxon>Bacillati</taxon>
        <taxon>Vulcanimicrobiota</taxon>
        <taxon>Vulcanimicrobiia</taxon>
        <taxon>Vulcanimicrobiales</taxon>
        <taxon>Vulcanimicrobiaceae</taxon>
        <taxon>Vulcanimicrobium</taxon>
    </lineage>
</organism>
<dbReference type="EMBL" id="AP025523">
    <property type="protein sequence ID" value="BDE05420.1"/>
    <property type="molecule type" value="Genomic_DNA"/>
</dbReference>
<sequence length="446" mass="45506">MSVLDGSIANTALPTIARDLGASPVEAIWVVNGFQLAVTASLFAFAALGQTRGAARVYRYGVVAFIAGSLACALARSMPVLIAARAAQGVGASAIMAVAPAILREVFPRAQLGRALGINAVVIATSAAAGPTIGGLFLAIAPWPWIFAINVPLGFASIALSRSLPRDIRGEGRFDVASVVASALGFSLLIWGIDGFARGDAAATIAARLVAGAAAAWFFIRRQFALPEPMIALELFRIRVFAAASWTSIASFVAQGLAYVGLPFYFQTVLGKTPLESGLLLTSWPVAVALIAPTSGRLSDRIPAGVLSTIGLAIFTTGLALYALMPPDASTLSFVAHGAICGFGYGFFQSPNNRELISSAPRAKSASAAAILAAARLSGQTLGAALVAMVFAAFGAKPVGATGVAHDIVARATPAALWIACGCAGFAMLASATRLIGSRSALEESA</sequence>
<evidence type="ECO:0000313" key="10">
    <source>
        <dbReference type="Proteomes" id="UP001317532"/>
    </source>
</evidence>
<keyword evidence="4 7" id="KW-0812">Transmembrane</keyword>
<keyword evidence="5 7" id="KW-1133">Transmembrane helix</keyword>
<dbReference type="Pfam" id="PF07690">
    <property type="entry name" value="MFS_1"/>
    <property type="match status" value="1"/>
</dbReference>
<dbReference type="InterPro" id="IPR011701">
    <property type="entry name" value="MFS"/>
</dbReference>
<comment type="subcellular location">
    <subcellularLocation>
        <location evidence="1">Cell membrane</location>
        <topology evidence="1">Multi-pass membrane protein</topology>
    </subcellularLocation>
</comment>
<protein>
    <submittedName>
        <fullName evidence="9">MFS transporter</fullName>
    </submittedName>
</protein>
<feature type="transmembrane region" description="Helical" evidence="7">
    <location>
        <begin position="415"/>
        <end position="436"/>
    </location>
</feature>
<keyword evidence="10" id="KW-1185">Reference proteome</keyword>
<feature type="transmembrane region" description="Helical" evidence="7">
    <location>
        <begin position="82"/>
        <end position="103"/>
    </location>
</feature>
<feature type="transmembrane region" description="Helical" evidence="7">
    <location>
        <begin position="274"/>
        <end position="292"/>
    </location>
</feature>
<evidence type="ECO:0000259" key="8">
    <source>
        <dbReference type="PROSITE" id="PS50850"/>
    </source>
</evidence>
<evidence type="ECO:0000256" key="4">
    <source>
        <dbReference type="ARBA" id="ARBA00022692"/>
    </source>
</evidence>
<dbReference type="PROSITE" id="PS50850">
    <property type="entry name" value="MFS"/>
    <property type="match status" value="1"/>
</dbReference>
<evidence type="ECO:0000256" key="6">
    <source>
        <dbReference type="ARBA" id="ARBA00023136"/>
    </source>
</evidence>
<dbReference type="GO" id="GO:0022857">
    <property type="term" value="F:transmembrane transporter activity"/>
    <property type="evidence" value="ECO:0007669"/>
    <property type="project" value="InterPro"/>
</dbReference>
<dbReference type="SUPFAM" id="SSF103473">
    <property type="entry name" value="MFS general substrate transporter"/>
    <property type="match status" value="1"/>
</dbReference>
<dbReference type="Gene3D" id="1.20.1720.10">
    <property type="entry name" value="Multidrug resistance protein D"/>
    <property type="match status" value="1"/>
</dbReference>
<feature type="transmembrane region" description="Helical" evidence="7">
    <location>
        <begin position="240"/>
        <end position="262"/>
    </location>
</feature>
<feature type="transmembrane region" description="Helical" evidence="7">
    <location>
        <begin position="304"/>
        <end position="325"/>
    </location>
</feature>
<dbReference type="Proteomes" id="UP001317532">
    <property type="component" value="Chromosome"/>
</dbReference>
<evidence type="ECO:0000256" key="3">
    <source>
        <dbReference type="ARBA" id="ARBA00022475"/>
    </source>
</evidence>
<feature type="transmembrane region" description="Helical" evidence="7">
    <location>
        <begin position="57"/>
        <end position="76"/>
    </location>
</feature>
<feature type="transmembrane region" description="Helical" evidence="7">
    <location>
        <begin position="145"/>
        <end position="164"/>
    </location>
</feature>